<evidence type="ECO:0000256" key="6">
    <source>
        <dbReference type="ARBA" id="ARBA00022729"/>
    </source>
</evidence>
<keyword evidence="6 14" id="KW-0732">Signal</keyword>
<dbReference type="Pfam" id="PF07715">
    <property type="entry name" value="Plug"/>
    <property type="match status" value="1"/>
</dbReference>
<comment type="similarity">
    <text evidence="12 13">Belongs to the TonB-dependent receptor family.</text>
</comment>
<organism evidence="17 18">
    <name type="scientific">Saliniradius amylolyticus</name>
    <dbReference type="NCBI Taxonomy" id="2183582"/>
    <lineage>
        <taxon>Bacteria</taxon>
        <taxon>Pseudomonadati</taxon>
        <taxon>Pseudomonadota</taxon>
        <taxon>Gammaproteobacteria</taxon>
        <taxon>Alteromonadales</taxon>
        <taxon>Alteromonadaceae</taxon>
        <taxon>Saliniradius</taxon>
    </lineage>
</organism>
<keyword evidence="5 12" id="KW-0812">Transmembrane</keyword>
<dbReference type="InterPro" id="IPR037066">
    <property type="entry name" value="Plug_dom_sf"/>
</dbReference>
<dbReference type="PANTHER" id="PTHR32552:SF89">
    <property type="entry name" value="CATECHOLATE SIDEROPHORE RECEPTOR FIU"/>
    <property type="match status" value="1"/>
</dbReference>
<evidence type="ECO:0000256" key="13">
    <source>
        <dbReference type="RuleBase" id="RU003357"/>
    </source>
</evidence>
<feature type="chain" id="PRO_5015471522" description="Vitamin B12 transporter BtuB" evidence="14">
    <location>
        <begin position="22"/>
        <end position="687"/>
    </location>
</feature>
<dbReference type="KEGG" id="salh:HMF8227_02273"/>
<keyword evidence="4" id="KW-0410">Iron transport</keyword>
<dbReference type="InterPro" id="IPR012910">
    <property type="entry name" value="Plug_dom"/>
</dbReference>
<dbReference type="Pfam" id="PF00593">
    <property type="entry name" value="TonB_dep_Rec_b-barrel"/>
    <property type="match status" value="1"/>
</dbReference>
<evidence type="ECO:0000256" key="3">
    <source>
        <dbReference type="ARBA" id="ARBA00022452"/>
    </source>
</evidence>
<dbReference type="SUPFAM" id="SSF56935">
    <property type="entry name" value="Porins"/>
    <property type="match status" value="1"/>
</dbReference>
<dbReference type="Gene3D" id="2.40.170.20">
    <property type="entry name" value="TonB-dependent receptor, beta-barrel domain"/>
    <property type="match status" value="1"/>
</dbReference>
<feature type="signal peptide" evidence="14">
    <location>
        <begin position="1"/>
        <end position="21"/>
    </location>
</feature>
<evidence type="ECO:0008006" key="19">
    <source>
        <dbReference type="Google" id="ProtNLM"/>
    </source>
</evidence>
<evidence type="ECO:0000259" key="15">
    <source>
        <dbReference type="Pfam" id="PF00593"/>
    </source>
</evidence>
<name>A0A2S2E4Y8_9ALTE</name>
<evidence type="ECO:0000259" key="16">
    <source>
        <dbReference type="Pfam" id="PF07715"/>
    </source>
</evidence>
<feature type="domain" description="TonB-dependent receptor-like beta-barrel" evidence="15">
    <location>
        <begin position="189"/>
        <end position="653"/>
    </location>
</feature>
<evidence type="ECO:0000256" key="9">
    <source>
        <dbReference type="ARBA" id="ARBA00023077"/>
    </source>
</evidence>
<keyword evidence="3 12" id="KW-1134">Transmembrane beta strand</keyword>
<proteinExistence type="inferred from homology"/>
<keyword evidence="11 12" id="KW-0998">Cell outer membrane</keyword>
<sequence>MNQQLTRLLGLLMLGSATNLAASEKNIEVVVTTADRTEVTQADSVGQTSVISGEVIADTDAQHLNQLVRHSAGSWLSRGNGQESLLSIRSPVLTGPGSCSEFVMLADGIPLRGPGFCNVNQLFDSHFEWASAIEVVKGTQAALYGSNAIHGVMNVLAPSYNNPSQVKTTFGSDAFYRLGLGTSGRYDSTRYRLHLTAASDGGYQYDSGYDQFKLSGGALFELGQWQVDNRLTLTDLDQQTAGYLQQGKAAYTVDSLKRVNESPDAFRKSRALRVSSKWQTKTDLGRWQFMPYLRVNDMTFLMHFLPGQPLEENGHHSLGFQASMDNEITARLALKSGVDLDYSNGFLHQTQAEPTQTNSAFLNAVLPQGKHYDYDVISQTSAIYTQAQYQINTRLRTTLGVRWEQRRYDYDNNMAAGNLTDNGEACGFGGCRYTRPASRNDRFSRTSVSASALYQLTANLAAYLSWDDGFRAPHTSELYRLQNGQQLADIQGVSATQWEAGLRWMPERHYLNLSVYHLQKEDGIYRNSDRQFVNGIDTDHQGIEAEWQWRISSNLDSSVSGSWSEHQYANNPENGNLVIQGNEVDTAPPLLLNARLNWAMQDGLRLSLNWRYIDDYYLEPENQHQYPGHQLVSLSAGWQLSPEWQVRAVVNNLLNKDYAERADYAFGNYRYFVGRPLRAQVSISYEF</sequence>
<dbReference type="Proteomes" id="UP000245728">
    <property type="component" value="Chromosome"/>
</dbReference>
<evidence type="ECO:0000256" key="14">
    <source>
        <dbReference type="SAM" id="SignalP"/>
    </source>
</evidence>
<dbReference type="PANTHER" id="PTHR32552">
    <property type="entry name" value="FERRICHROME IRON RECEPTOR-RELATED"/>
    <property type="match status" value="1"/>
</dbReference>
<dbReference type="InterPro" id="IPR036942">
    <property type="entry name" value="Beta-barrel_TonB_sf"/>
</dbReference>
<reference evidence="17 18" key="1">
    <citation type="submission" date="2018-05" db="EMBL/GenBank/DDBJ databases">
        <title>Salinimonas sp. HMF8227 Genome sequencing and assembly.</title>
        <authorList>
            <person name="Kang H."/>
            <person name="Kang J."/>
            <person name="Cha I."/>
            <person name="Kim H."/>
            <person name="Joh K."/>
        </authorList>
    </citation>
    <scope>NUCLEOTIDE SEQUENCE [LARGE SCALE GENOMIC DNA]</scope>
    <source>
        <strain evidence="17 18">HMF8227</strain>
    </source>
</reference>
<dbReference type="InterPro" id="IPR039426">
    <property type="entry name" value="TonB-dep_rcpt-like"/>
</dbReference>
<comment type="subcellular location">
    <subcellularLocation>
        <location evidence="1 12">Cell outer membrane</location>
        <topology evidence="1 12">Multi-pass membrane protein</topology>
    </subcellularLocation>
</comment>
<dbReference type="GO" id="GO:0015344">
    <property type="term" value="F:siderophore uptake transmembrane transporter activity"/>
    <property type="evidence" value="ECO:0007669"/>
    <property type="project" value="TreeGrafter"/>
</dbReference>
<keyword evidence="7" id="KW-0408">Iron</keyword>
<evidence type="ECO:0000256" key="7">
    <source>
        <dbReference type="ARBA" id="ARBA00023004"/>
    </source>
</evidence>
<evidence type="ECO:0000256" key="8">
    <source>
        <dbReference type="ARBA" id="ARBA00023065"/>
    </source>
</evidence>
<evidence type="ECO:0000256" key="12">
    <source>
        <dbReference type="PROSITE-ProRule" id="PRU01360"/>
    </source>
</evidence>
<evidence type="ECO:0000256" key="1">
    <source>
        <dbReference type="ARBA" id="ARBA00004571"/>
    </source>
</evidence>
<keyword evidence="9 13" id="KW-0798">TonB box</keyword>
<evidence type="ECO:0000256" key="11">
    <source>
        <dbReference type="ARBA" id="ARBA00023237"/>
    </source>
</evidence>
<accession>A0A2S2E4Y8</accession>
<dbReference type="RefSeq" id="WP_162558585.1">
    <property type="nucleotide sequence ID" value="NZ_CP029347.1"/>
</dbReference>
<dbReference type="EMBL" id="CP029347">
    <property type="protein sequence ID" value="AWL12726.1"/>
    <property type="molecule type" value="Genomic_DNA"/>
</dbReference>
<dbReference type="AlphaFoldDB" id="A0A2S2E4Y8"/>
<evidence type="ECO:0000313" key="17">
    <source>
        <dbReference type="EMBL" id="AWL12726.1"/>
    </source>
</evidence>
<evidence type="ECO:0000256" key="4">
    <source>
        <dbReference type="ARBA" id="ARBA00022496"/>
    </source>
</evidence>
<protein>
    <recommendedName>
        <fullName evidence="19">Vitamin B12 transporter BtuB</fullName>
    </recommendedName>
</protein>
<dbReference type="Gene3D" id="2.170.130.10">
    <property type="entry name" value="TonB-dependent receptor, plug domain"/>
    <property type="match status" value="1"/>
</dbReference>
<evidence type="ECO:0000313" key="18">
    <source>
        <dbReference type="Proteomes" id="UP000245728"/>
    </source>
</evidence>
<keyword evidence="8" id="KW-0406">Ion transport</keyword>
<gene>
    <name evidence="17" type="ORF">HMF8227_02273</name>
</gene>
<keyword evidence="2 12" id="KW-0813">Transport</keyword>
<evidence type="ECO:0000256" key="10">
    <source>
        <dbReference type="ARBA" id="ARBA00023136"/>
    </source>
</evidence>
<dbReference type="PROSITE" id="PS52016">
    <property type="entry name" value="TONB_DEPENDENT_REC_3"/>
    <property type="match status" value="1"/>
</dbReference>
<evidence type="ECO:0000256" key="5">
    <source>
        <dbReference type="ARBA" id="ARBA00022692"/>
    </source>
</evidence>
<dbReference type="GO" id="GO:0009279">
    <property type="term" value="C:cell outer membrane"/>
    <property type="evidence" value="ECO:0007669"/>
    <property type="project" value="UniProtKB-SubCell"/>
</dbReference>
<keyword evidence="18" id="KW-1185">Reference proteome</keyword>
<evidence type="ECO:0000256" key="2">
    <source>
        <dbReference type="ARBA" id="ARBA00022448"/>
    </source>
</evidence>
<keyword evidence="10 12" id="KW-0472">Membrane</keyword>
<feature type="domain" description="TonB-dependent receptor plug" evidence="16">
    <location>
        <begin position="41"/>
        <end position="152"/>
    </location>
</feature>
<dbReference type="InterPro" id="IPR000531">
    <property type="entry name" value="Beta-barrel_TonB"/>
</dbReference>